<feature type="region of interest" description="Disordered" evidence="1">
    <location>
        <begin position="279"/>
        <end position="309"/>
    </location>
</feature>
<reference evidence="3" key="1">
    <citation type="submission" date="2013-09" db="EMBL/GenBank/DDBJ databases">
        <title>The Genome Sequence of Anopheles maculatus species B.</title>
        <authorList>
            <consortium name="The Broad Institute Genomics Platform"/>
            <person name="Neafsey D.E."/>
            <person name="Besansky N."/>
            <person name="Howell P."/>
            <person name="Walton C."/>
            <person name="Young S.K."/>
            <person name="Zeng Q."/>
            <person name="Gargeya S."/>
            <person name="Fitzgerald M."/>
            <person name="Haas B."/>
            <person name="Abouelleil A."/>
            <person name="Allen A.W."/>
            <person name="Alvarado L."/>
            <person name="Arachchi H.M."/>
            <person name="Berlin A.M."/>
            <person name="Chapman S.B."/>
            <person name="Gainer-Dewar J."/>
            <person name="Goldberg J."/>
            <person name="Griggs A."/>
            <person name="Gujja S."/>
            <person name="Hansen M."/>
            <person name="Howarth C."/>
            <person name="Imamovic A."/>
            <person name="Ireland A."/>
            <person name="Larimer J."/>
            <person name="McCowan C."/>
            <person name="Murphy C."/>
            <person name="Pearson M."/>
            <person name="Poon T.W."/>
            <person name="Priest M."/>
            <person name="Roberts A."/>
            <person name="Saif S."/>
            <person name="Shea T."/>
            <person name="Sisk P."/>
            <person name="Sykes S."/>
            <person name="Wortman J."/>
            <person name="Nusbaum C."/>
            <person name="Birren B."/>
        </authorList>
    </citation>
    <scope>NUCLEOTIDE SEQUENCE [LARGE SCALE GENOMIC DNA]</scope>
    <source>
        <strain evidence="3">maculatus3</strain>
    </source>
</reference>
<dbReference type="EnsemblMetazoa" id="AMAM012908-RA">
    <property type="protein sequence ID" value="AMAM012908-PA"/>
    <property type="gene ID" value="AMAM012908"/>
</dbReference>
<feature type="region of interest" description="Disordered" evidence="1">
    <location>
        <begin position="321"/>
        <end position="405"/>
    </location>
</feature>
<feature type="compositionally biased region" description="Basic and acidic residues" evidence="1">
    <location>
        <begin position="361"/>
        <end position="374"/>
    </location>
</feature>
<keyword evidence="3" id="KW-1185">Reference proteome</keyword>
<dbReference type="Proteomes" id="UP000075901">
    <property type="component" value="Unassembled WGS sequence"/>
</dbReference>
<evidence type="ECO:0000313" key="2">
    <source>
        <dbReference type="EnsemblMetazoa" id="AMAM012908-PA"/>
    </source>
</evidence>
<evidence type="ECO:0000313" key="3">
    <source>
        <dbReference type="Proteomes" id="UP000075901"/>
    </source>
</evidence>
<proteinExistence type="predicted"/>
<organism evidence="2 3">
    <name type="scientific">Anopheles maculatus</name>
    <dbReference type="NCBI Taxonomy" id="74869"/>
    <lineage>
        <taxon>Eukaryota</taxon>
        <taxon>Metazoa</taxon>
        <taxon>Ecdysozoa</taxon>
        <taxon>Arthropoda</taxon>
        <taxon>Hexapoda</taxon>
        <taxon>Insecta</taxon>
        <taxon>Pterygota</taxon>
        <taxon>Neoptera</taxon>
        <taxon>Endopterygota</taxon>
        <taxon>Diptera</taxon>
        <taxon>Nematocera</taxon>
        <taxon>Culicoidea</taxon>
        <taxon>Culicidae</taxon>
        <taxon>Anophelinae</taxon>
        <taxon>Anopheles</taxon>
        <taxon>Anopheles maculatus group</taxon>
    </lineage>
</organism>
<dbReference type="VEuPathDB" id="VectorBase:AMAM012908"/>
<accession>A0A182ST75</accession>
<name>A0A182ST75_9DIPT</name>
<evidence type="ECO:0000256" key="1">
    <source>
        <dbReference type="SAM" id="MobiDB-lite"/>
    </source>
</evidence>
<protein>
    <submittedName>
        <fullName evidence="2">Uncharacterized protein</fullName>
    </submittedName>
</protein>
<feature type="compositionally biased region" description="Basic and acidic residues" evidence="1">
    <location>
        <begin position="281"/>
        <end position="309"/>
    </location>
</feature>
<reference evidence="2" key="2">
    <citation type="submission" date="2020-05" db="UniProtKB">
        <authorList>
            <consortium name="EnsemblMetazoa"/>
        </authorList>
    </citation>
    <scope>IDENTIFICATION</scope>
    <source>
        <strain evidence="2">maculatus3</strain>
    </source>
</reference>
<sequence>MSKQSIPREQIVGNNKRDVKVKQKRKNAHQVRKYFLPAGETKQKCTFCGWVTRENATRMVQHIVQRCNEASTAAREEISASVVDAEERELQSYYTSHNKKAVHDFFKSVDNDRKRQCVFCRWSTVLNLTRMRYHILQMCHYVPPEVRQSFLKQEYTDSDSLCDTYCIVNVDDGDRKGVTLVSSSSLEHSDGTLVEEVVIETEDFDADNQEEVDGYYETIIPDQLEEEDDLRDLNQLDNETEVELVDCGNPIEEITLPSVQKNEDTRLINLSDRYYNVGKRRVSERSPRAANDHSGTKKTRTEVQELQNDKKLTRSAAVKELPALNQPGSRDQPVRRFRTGTSTPNIVVKKETVMKPSPPQETDHQPMQKNEKQSESQTTPRQKTAAIARSSPQPKTPVQKPRHLS</sequence>
<dbReference type="AlphaFoldDB" id="A0A182ST75"/>